<protein>
    <submittedName>
        <fullName evidence="6">LysR family transcriptional regulator</fullName>
    </submittedName>
</protein>
<dbReference type="Pfam" id="PF03466">
    <property type="entry name" value="LysR_substrate"/>
    <property type="match status" value="1"/>
</dbReference>
<gene>
    <name evidence="6" type="ORF">PZA18_15095</name>
</gene>
<organism evidence="6 7">
    <name type="scientific">Parachitinimonas caeni</name>
    <dbReference type="NCBI Taxonomy" id="3031301"/>
    <lineage>
        <taxon>Bacteria</taxon>
        <taxon>Pseudomonadati</taxon>
        <taxon>Pseudomonadota</taxon>
        <taxon>Betaproteobacteria</taxon>
        <taxon>Neisseriales</taxon>
        <taxon>Chitinibacteraceae</taxon>
        <taxon>Parachitinimonas</taxon>
    </lineage>
</organism>
<evidence type="ECO:0000256" key="1">
    <source>
        <dbReference type="ARBA" id="ARBA00009437"/>
    </source>
</evidence>
<dbReference type="InterPro" id="IPR036390">
    <property type="entry name" value="WH_DNA-bd_sf"/>
</dbReference>
<dbReference type="PROSITE" id="PS50931">
    <property type="entry name" value="HTH_LYSR"/>
    <property type="match status" value="1"/>
</dbReference>
<proteinExistence type="inferred from homology"/>
<dbReference type="InterPro" id="IPR036388">
    <property type="entry name" value="WH-like_DNA-bd_sf"/>
</dbReference>
<dbReference type="Pfam" id="PF00126">
    <property type="entry name" value="HTH_1"/>
    <property type="match status" value="1"/>
</dbReference>
<keyword evidence="4" id="KW-0804">Transcription</keyword>
<dbReference type="RefSeq" id="WP_284101687.1">
    <property type="nucleotide sequence ID" value="NZ_JARRAF010000018.1"/>
</dbReference>
<dbReference type="InterPro" id="IPR050176">
    <property type="entry name" value="LTTR"/>
</dbReference>
<dbReference type="SUPFAM" id="SSF46785">
    <property type="entry name" value="Winged helix' DNA-binding domain"/>
    <property type="match status" value="1"/>
</dbReference>
<dbReference type="InterPro" id="IPR005119">
    <property type="entry name" value="LysR_subst-bd"/>
</dbReference>
<keyword evidence="3" id="KW-0238">DNA-binding</keyword>
<keyword evidence="7" id="KW-1185">Reference proteome</keyword>
<name>A0ABT7DZX9_9NEIS</name>
<accession>A0ABT7DZX9</accession>
<dbReference type="Gene3D" id="3.40.190.10">
    <property type="entry name" value="Periplasmic binding protein-like II"/>
    <property type="match status" value="2"/>
</dbReference>
<dbReference type="Gene3D" id="1.10.10.10">
    <property type="entry name" value="Winged helix-like DNA-binding domain superfamily/Winged helix DNA-binding domain"/>
    <property type="match status" value="1"/>
</dbReference>
<dbReference type="Proteomes" id="UP001172778">
    <property type="component" value="Unassembled WGS sequence"/>
</dbReference>
<dbReference type="EMBL" id="JARRAF010000018">
    <property type="protein sequence ID" value="MDK2125379.1"/>
    <property type="molecule type" value="Genomic_DNA"/>
</dbReference>
<evidence type="ECO:0000256" key="2">
    <source>
        <dbReference type="ARBA" id="ARBA00023015"/>
    </source>
</evidence>
<evidence type="ECO:0000313" key="7">
    <source>
        <dbReference type="Proteomes" id="UP001172778"/>
    </source>
</evidence>
<comment type="similarity">
    <text evidence="1">Belongs to the LysR transcriptional regulatory family.</text>
</comment>
<reference evidence="6" key="1">
    <citation type="submission" date="2023-03" db="EMBL/GenBank/DDBJ databases">
        <title>Chitinimonas shenzhenensis gen. nov., sp. nov., a novel member of family Burkholderiaceae isolated from activated sludge collected in Shen Zhen, China.</title>
        <authorList>
            <person name="Wang X."/>
        </authorList>
    </citation>
    <scope>NUCLEOTIDE SEQUENCE</scope>
    <source>
        <strain evidence="6">DQS-5</strain>
    </source>
</reference>
<dbReference type="SUPFAM" id="SSF53850">
    <property type="entry name" value="Periplasmic binding protein-like II"/>
    <property type="match status" value="1"/>
</dbReference>
<evidence type="ECO:0000256" key="3">
    <source>
        <dbReference type="ARBA" id="ARBA00023125"/>
    </source>
</evidence>
<dbReference type="InterPro" id="IPR000847">
    <property type="entry name" value="LysR_HTH_N"/>
</dbReference>
<keyword evidence="2" id="KW-0805">Transcription regulation</keyword>
<dbReference type="PRINTS" id="PR00039">
    <property type="entry name" value="HTHLYSR"/>
</dbReference>
<sequence>MDIDTSLLRAFVMVVRHGSINRAASLLGRTQPALSQQMRKLEELLGQAVLVRSTRGISLTPSGETLLPYAERIVALADQVVPDMRGPAKAGNLLRKVGLIEDLIGARLPNVLADFAAVHPGLRLEVQVAPWRQMSQAFIEGELDVLVTDLAAAEDIPQPPVGMFACPLVWLGAMGQAWPDPLPLIMFAPPCTWRATILTALNRTQMPWQIMFESPSYQAVQAALQAGLGLTALLPDAVPRGVQRVVDERLPPLPPVSIGVFRQPTTMGDPITDELCRLFLREIGGIAAQTA</sequence>
<evidence type="ECO:0000256" key="4">
    <source>
        <dbReference type="ARBA" id="ARBA00023163"/>
    </source>
</evidence>
<evidence type="ECO:0000313" key="6">
    <source>
        <dbReference type="EMBL" id="MDK2125379.1"/>
    </source>
</evidence>
<dbReference type="PANTHER" id="PTHR30579:SF7">
    <property type="entry name" value="HTH-TYPE TRANSCRIPTIONAL REGULATOR LRHA-RELATED"/>
    <property type="match status" value="1"/>
</dbReference>
<dbReference type="PANTHER" id="PTHR30579">
    <property type="entry name" value="TRANSCRIPTIONAL REGULATOR"/>
    <property type="match status" value="1"/>
</dbReference>
<comment type="caution">
    <text evidence="6">The sequence shown here is derived from an EMBL/GenBank/DDBJ whole genome shotgun (WGS) entry which is preliminary data.</text>
</comment>
<evidence type="ECO:0000259" key="5">
    <source>
        <dbReference type="PROSITE" id="PS50931"/>
    </source>
</evidence>
<feature type="domain" description="HTH lysR-type" evidence="5">
    <location>
        <begin position="3"/>
        <end position="60"/>
    </location>
</feature>